<proteinExistence type="predicted"/>
<dbReference type="Proteomes" id="UP001152803">
    <property type="component" value="Unassembled WGS sequence"/>
</dbReference>
<reference evidence="8" key="1">
    <citation type="journal article" date="2023" name="Science">
        <title>Genome structures resolve the early diversification of teleost fishes.</title>
        <authorList>
            <person name="Parey E."/>
            <person name="Louis A."/>
            <person name="Montfort J."/>
            <person name="Bouchez O."/>
            <person name="Roques C."/>
            <person name="Iampietro C."/>
            <person name="Lluch J."/>
            <person name="Castinel A."/>
            <person name="Donnadieu C."/>
            <person name="Desvignes T."/>
            <person name="Floi Bucao C."/>
            <person name="Jouanno E."/>
            <person name="Wen M."/>
            <person name="Mejri S."/>
            <person name="Dirks R."/>
            <person name="Jansen H."/>
            <person name="Henkel C."/>
            <person name="Chen W.J."/>
            <person name="Zahm M."/>
            <person name="Cabau C."/>
            <person name="Klopp C."/>
            <person name="Thompson A.W."/>
            <person name="Robinson-Rechavi M."/>
            <person name="Braasch I."/>
            <person name="Lecointre G."/>
            <person name="Bobe J."/>
            <person name="Postlethwait J.H."/>
            <person name="Berthelot C."/>
            <person name="Roest Crollius H."/>
            <person name="Guiguen Y."/>
        </authorList>
    </citation>
    <scope>NUCLEOTIDE SEQUENCE</scope>
    <source>
        <strain evidence="8">Concon-B</strain>
    </source>
</reference>
<protein>
    <recommendedName>
        <fullName evidence="10">Integral membrane protein GPR137B</fullName>
    </recommendedName>
</protein>
<feature type="transmembrane region" description="Helical" evidence="7">
    <location>
        <begin position="242"/>
        <end position="267"/>
    </location>
</feature>
<dbReference type="InterPro" id="IPR029723">
    <property type="entry name" value="GPR137"/>
</dbReference>
<dbReference type="GO" id="GO:0010506">
    <property type="term" value="P:regulation of autophagy"/>
    <property type="evidence" value="ECO:0007669"/>
    <property type="project" value="TreeGrafter"/>
</dbReference>
<evidence type="ECO:0000256" key="2">
    <source>
        <dbReference type="ARBA" id="ARBA00022692"/>
    </source>
</evidence>
<feature type="transmembrane region" description="Helical" evidence="7">
    <location>
        <begin position="177"/>
        <end position="198"/>
    </location>
</feature>
<gene>
    <name evidence="8" type="ORF">COCON_G00038780</name>
</gene>
<evidence type="ECO:0000256" key="1">
    <source>
        <dbReference type="ARBA" id="ARBA00004155"/>
    </source>
</evidence>
<feature type="transmembrane region" description="Helical" evidence="7">
    <location>
        <begin position="210"/>
        <end position="230"/>
    </location>
</feature>
<dbReference type="CDD" id="cd21476">
    <property type="entry name" value="7tm_GPR137B"/>
    <property type="match status" value="1"/>
</dbReference>
<keyword evidence="3 7" id="KW-1133">Transmembrane helix</keyword>
<dbReference type="GO" id="GO:1904263">
    <property type="term" value="P:positive regulation of TORC1 signaling"/>
    <property type="evidence" value="ECO:0007669"/>
    <property type="project" value="TreeGrafter"/>
</dbReference>
<evidence type="ECO:0008006" key="10">
    <source>
        <dbReference type="Google" id="ProtNLM"/>
    </source>
</evidence>
<keyword evidence="4 7" id="KW-0472">Membrane</keyword>
<feature type="compositionally biased region" description="Basic and acidic residues" evidence="6">
    <location>
        <begin position="79"/>
        <end position="104"/>
    </location>
</feature>
<sequence length="528" mass="59333">ELQQEVSLVFIFFPRPLSLSLSHTNTHTLSFTHRHTHTHSLSLPPLSPPLPPLLLNPPLSASRSRLSVVGTAPECQEAEGQRERERERERERSGAEQRQEERSPRSQPRGGKRKGAHRGGGGGGGGERLPPSLPARGVGVAMEAAVREREPAGNGSAVPPPTLSPAVPPYVKLGLTVAYTVFYSLLFVFVYAQLWLVLHYRHKRFSYQTAFLFLCLLWAALRAVLFSFYFRNFVTANSLGPFSFWLLYCFPVCLQFFTLSLMNLYFAQVVFKAKSKYAPELLKYRMPLYLLFLCMSLVFLLVNLTCALLVKMTSAEARTIVLVRVAINDTLFVLCAVSLALCLYRIAKMSLANIYLESKGTSVFQVTIIGATVILLYTSRACYNLVVLVLPKTTPINSFDYDWYNVSDQADLKSTLGDAGYVVFGVILFVWELLPTSLVVFFFRVRRPTQDRSTTGIPSHVFSSRGYFFDNPRRYDSDDDLAWNIIPQNVQASLTADCYDWDSRGSSFVAYIGTEEPQSVAPEELNPY</sequence>
<feature type="transmembrane region" description="Helical" evidence="7">
    <location>
        <begin position="421"/>
        <end position="443"/>
    </location>
</feature>
<dbReference type="GO" id="GO:0045671">
    <property type="term" value="P:negative regulation of osteoclast differentiation"/>
    <property type="evidence" value="ECO:0007669"/>
    <property type="project" value="TreeGrafter"/>
</dbReference>
<evidence type="ECO:0000256" key="6">
    <source>
        <dbReference type="SAM" id="MobiDB-lite"/>
    </source>
</evidence>
<keyword evidence="9" id="KW-1185">Reference proteome</keyword>
<organism evidence="8 9">
    <name type="scientific">Conger conger</name>
    <name type="common">Conger eel</name>
    <name type="synonym">Muraena conger</name>
    <dbReference type="NCBI Taxonomy" id="82655"/>
    <lineage>
        <taxon>Eukaryota</taxon>
        <taxon>Metazoa</taxon>
        <taxon>Chordata</taxon>
        <taxon>Craniata</taxon>
        <taxon>Vertebrata</taxon>
        <taxon>Euteleostomi</taxon>
        <taxon>Actinopterygii</taxon>
        <taxon>Neopterygii</taxon>
        <taxon>Teleostei</taxon>
        <taxon>Anguilliformes</taxon>
        <taxon>Congridae</taxon>
        <taxon>Conger</taxon>
    </lineage>
</organism>
<feature type="compositionally biased region" description="Gly residues" evidence="6">
    <location>
        <begin position="118"/>
        <end position="127"/>
    </location>
</feature>
<comment type="subcellular location">
    <subcellularLocation>
        <location evidence="1">Lysosome membrane</location>
        <topology evidence="1">Multi-pass membrane protein</topology>
    </subcellularLocation>
</comment>
<feature type="region of interest" description="Disordered" evidence="6">
    <location>
        <begin position="64"/>
        <end position="134"/>
    </location>
</feature>
<dbReference type="GO" id="GO:0045779">
    <property type="term" value="P:negative regulation of bone resorption"/>
    <property type="evidence" value="ECO:0007669"/>
    <property type="project" value="TreeGrafter"/>
</dbReference>
<feature type="non-terminal residue" evidence="8">
    <location>
        <position position="528"/>
    </location>
</feature>
<evidence type="ECO:0000256" key="3">
    <source>
        <dbReference type="ARBA" id="ARBA00022989"/>
    </source>
</evidence>
<keyword evidence="2 7" id="KW-0812">Transmembrane</keyword>
<feature type="transmembrane region" description="Helical" evidence="7">
    <location>
        <begin position="288"/>
        <end position="310"/>
    </location>
</feature>
<comment type="caution">
    <text evidence="8">The sequence shown here is derived from an EMBL/GenBank/DDBJ whole genome shotgun (WGS) entry which is preliminary data.</text>
</comment>
<feature type="transmembrane region" description="Helical" evidence="7">
    <location>
        <begin position="368"/>
        <end position="390"/>
    </location>
</feature>
<dbReference type="PANTHER" id="PTHR15146">
    <property type="entry name" value="INTEGRAL MEMBRANE PROTEIN GPR137"/>
    <property type="match status" value="1"/>
</dbReference>
<name>A0A9Q1I809_CONCO</name>
<dbReference type="EMBL" id="JAFJMO010000002">
    <property type="protein sequence ID" value="KAJ8285028.1"/>
    <property type="molecule type" value="Genomic_DNA"/>
</dbReference>
<evidence type="ECO:0000256" key="4">
    <source>
        <dbReference type="ARBA" id="ARBA00023136"/>
    </source>
</evidence>
<feature type="transmembrane region" description="Helical" evidence="7">
    <location>
        <begin position="330"/>
        <end position="347"/>
    </location>
</feature>
<evidence type="ECO:0000313" key="8">
    <source>
        <dbReference type="EMBL" id="KAJ8285028.1"/>
    </source>
</evidence>
<dbReference type="GO" id="GO:0005765">
    <property type="term" value="C:lysosomal membrane"/>
    <property type="evidence" value="ECO:0007669"/>
    <property type="project" value="UniProtKB-SubCell"/>
</dbReference>
<dbReference type="PANTHER" id="PTHR15146:SF0">
    <property type="entry name" value="INTEGRAL MEMBRANE PROTEIN GPR137B"/>
    <property type="match status" value="1"/>
</dbReference>
<evidence type="ECO:0000313" key="9">
    <source>
        <dbReference type="Proteomes" id="UP001152803"/>
    </source>
</evidence>
<evidence type="ECO:0000256" key="7">
    <source>
        <dbReference type="SAM" id="Phobius"/>
    </source>
</evidence>
<accession>A0A9Q1I809</accession>
<dbReference type="AlphaFoldDB" id="A0A9Q1I809"/>
<dbReference type="OrthoDB" id="192544at2759"/>
<evidence type="ECO:0000256" key="5">
    <source>
        <dbReference type="ARBA" id="ARBA00023228"/>
    </source>
</evidence>
<keyword evidence="5" id="KW-0458">Lysosome</keyword>